<sequence length="197" mass="21417">MTGSPGYYGRSASSTPPAIRSWSSGATTPSQSPGGVIIQATSTPIVGVVHPGSRVPAYVVYHGANNKHGVFFSWGPRQDQNVPYAAAIASGIDDAVFKGFRDTNMAQRYYQEALDTGVIDILNTARLSSEECYIVTRGVQPGVYFQRGYMMKYGLQWRGGEVTVMVGTPAAAKELFRTWERQGLVEIVQSDIEEVDI</sequence>
<organism evidence="2 3">
    <name type="scientific">Marasmius tenuissimus</name>
    <dbReference type="NCBI Taxonomy" id="585030"/>
    <lineage>
        <taxon>Eukaryota</taxon>
        <taxon>Fungi</taxon>
        <taxon>Dikarya</taxon>
        <taxon>Basidiomycota</taxon>
        <taxon>Agaricomycotina</taxon>
        <taxon>Agaricomycetes</taxon>
        <taxon>Agaricomycetidae</taxon>
        <taxon>Agaricales</taxon>
        <taxon>Marasmiineae</taxon>
        <taxon>Marasmiaceae</taxon>
        <taxon>Marasmius</taxon>
    </lineage>
</organism>
<reference evidence="2 3" key="1">
    <citation type="submission" date="2024-05" db="EMBL/GenBank/DDBJ databases">
        <title>A draft genome resource for the thread blight pathogen Marasmius tenuissimus strain MS-2.</title>
        <authorList>
            <person name="Yulfo-Soto G.E."/>
            <person name="Baruah I.K."/>
            <person name="Amoako-Attah I."/>
            <person name="Bukari Y."/>
            <person name="Meinhardt L.W."/>
            <person name="Bailey B.A."/>
            <person name="Cohen S.P."/>
        </authorList>
    </citation>
    <scope>NUCLEOTIDE SEQUENCE [LARGE SCALE GENOMIC DNA]</scope>
    <source>
        <strain evidence="2 3">MS-2</strain>
    </source>
</reference>
<keyword evidence="3" id="KW-1185">Reference proteome</keyword>
<comment type="caution">
    <text evidence="2">The sequence shown here is derived from an EMBL/GenBank/DDBJ whole genome shotgun (WGS) entry which is preliminary data.</text>
</comment>
<evidence type="ECO:0000313" key="2">
    <source>
        <dbReference type="EMBL" id="KAL0059331.1"/>
    </source>
</evidence>
<proteinExistence type="predicted"/>
<protein>
    <submittedName>
        <fullName evidence="2">Uncharacterized protein</fullName>
    </submittedName>
</protein>
<gene>
    <name evidence="2" type="ORF">AAF712_013937</name>
</gene>
<dbReference type="Proteomes" id="UP001437256">
    <property type="component" value="Unassembled WGS sequence"/>
</dbReference>
<evidence type="ECO:0000313" key="3">
    <source>
        <dbReference type="Proteomes" id="UP001437256"/>
    </source>
</evidence>
<dbReference type="EMBL" id="JBBXMP010000234">
    <property type="protein sequence ID" value="KAL0059331.1"/>
    <property type="molecule type" value="Genomic_DNA"/>
</dbReference>
<evidence type="ECO:0000256" key="1">
    <source>
        <dbReference type="SAM" id="MobiDB-lite"/>
    </source>
</evidence>
<name>A0ABR2ZCF0_9AGAR</name>
<feature type="region of interest" description="Disordered" evidence="1">
    <location>
        <begin position="1"/>
        <end position="33"/>
    </location>
</feature>
<accession>A0ABR2ZCF0</accession>
<feature type="compositionally biased region" description="Polar residues" evidence="1">
    <location>
        <begin position="11"/>
        <end position="33"/>
    </location>
</feature>